<accession>A0A081CCE1</accession>
<feature type="compositionally biased region" description="Polar residues" evidence="1">
    <location>
        <begin position="573"/>
        <end position="583"/>
    </location>
</feature>
<dbReference type="EMBL" id="DF830072">
    <property type="protein sequence ID" value="GAK64337.1"/>
    <property type="molecule type" value="Genomic_DNA"/>
</dbReference>
<dbReference type="InterPro" id="IPR037883">
    <property type="entry name" value="Knr4/Smi1-like_sf"/>
</dbReference>
<sequence>MIAQVSITHPSLRPASSLDNSSDSPPAPHRQQRPSPAMSGSSFFSQISSFFGASPNSNSRSGARHSSPFSSGLPSSSRRGPPQALDANAWSLPYSSRSSIPASPAYPTDAPNSATDGHYPPAAGIARASSPYAHDHPPISTSSVAEFSNMYPTASTSTLVPGTAANTLSVSAGGSVPTTAYPPMRHTWNRIRKWCRKNYPEMSDTLNWPCTEDALDELEMTIGYALPSAVRESYLVYDGQELESNQSCQDGLFFGAALLSLEQIAEEWKFWRAVDEDPETAANPHVRNLMASCPHKWIRPEYSCRGWIPLITDHAGNYIGIDLSPHPAGAGSPGQVIIFGRDFDTKVVCWKGEGAGGWGRFLQSFADELDAGEFWTLEELTSASEDEEDVIGYQSYFSGGGAGAGQGGGDRGGEGAAAFRLQGQYKGWPVLEAWADRSVRLWESVGLAPGKPVGNAQQPAQPQPQSVVNRQSQLFGDDTGIPPSVQAVNENGEAIDAEGSGSQRPAIAVGKELAGQVSVDGPAHPLADASLAGDTSAEVLIAPADSTLATDATTVTVDTQAADAKEADGSVDVNLTPTNSTRRVSGMLSPPLPETKASLRKQKQREEGWGSPMLNQSVAMGQQPRRPVRPAPAPAATLDLPTIEDVKAIQAAALADDGKSHNVQFDSHPQARSSFTNLGFRDLAGKIGAPGMGLGGGSNGNAVGSPQQRSESVELETRSSVENRSANSYIVGQRGRARGLGLEAGEDEAAAEAFGAMSVSAAKTREMPSLIDASSAPGSPLVRGTPKLSEAEVPAALA</sequence>
<evidence type="ECO:0000313" key="4">
    <source>
        <dbReference type="Proteomes" id="UP000053758"/>
    </source>
</evidence>
<feature type="region of interest" description="Disordered" evidence="1">
    <location>
        <begin position="101"/>
        <end position="124"/>
    </location>
</feature>
<feature type="region of interest" description="Disordered" evidence="1">
    <location>
        <begin position="691"/>
        <end position="727"/>
    </location>
</feature>
<feature type="compositionally biased region" description="Low complexity" evidence="1">
    <location>
        <begin position="66"/>
        <end position="82"/>
    </location>
</feature>
<evidence type="ECO:0000256" key="1">
    <source>
        <dbReference type="SAM" id="MobiDB-lite"/>
    </source>
</evidence>
<organism evidence="3 4">
    <name type="scientific">Pseudozyma antarctica</name>
    <name type="common">Yeast</name>
    <name type="synonym">Candida antarctica</name>
    <dbReference type="NCBI Taxonomy" id="84753"/>
    <lineage>
        <taxon>Eukaryota</taxon>
        <taxon>Fungi</taxon>
        <taxon>Dikarya</taxon>
        <taxon>Basidiomycota</taxon>
        <taxon>Ustilaginomycotina</taxon>
        <taxon>Ustilaginomycetes</taxon>
        <taxon>Ustilaginales</taxon>
        <taxon>Ustilaginaceae</taxon>
        <taxon>Moesziomyces</taxon>
    </lineage>
</organism>
<dbReference type="SUPFAM" id="SSF160631">
    <property type="entry name" value="SMI1/KNR4-like"/>
    <property type="match status" value="1"/>
</dbReference>
<feature type="compositionally biased region" description="Low complexity" evidence="1">
    <location>
        <begin position="39"/>
        <end position="54"/>
    </location>
</feature>
<feature type="region of interest" description="Disordered" evidence="1">
    <location>
        <begin position="1"/>
        <end position="88"/>
    </location>
</feature>
<reference evidence="4" key="1">
    <citation type="journal article" date="2014" name="Genome Announc.">
        <title>Draft Genome Sequence of the Yeast Pseudozyma antarctica Type Strain JCM10317, a Producer of the Glycolipid Biosurfactants, Mannosylerythritol Lipids.</title>
        <authorList>
            <person name="Saika A."/>
            <person name="Koike H."/>
            <person name="Hori T."/>
            <person name="Fukuoka T."/>
            <person name="Sato S."/>
            <person name="Habe H."/>
            <person name="Kitamoto D."/>
            <person name="Morita T."/>
        </authorList>
    </citation>
    <scope>NUCLEOTIDE SEQUENCE [LARGE SCALE GENOMIC DNA]</scope>
    <source>
        <strain evidence="4">JCM 10317</strain>
    </source>
</reference>
<dbReference type="RefSeq" id="XP_014657277.1">
    <property type="nucleotide sequence ID" value="XM_014801791.1"/>
</dbReference>
<dbReference type="GO" id="GO:0070880">
    <property type="term" value="P:fungal-type cell wall beta-glucan biosynthetic process"/>
    <property type="evidence" value="ECO:0007669"/>
    <property type="project" value="TreeGrafter"/>
</dbReference>
<dbReference type="GO" id="GO:0043332">
    <property type="term" value="C:mating projection tip"/>
    <property type="evidence" value="ECO:0007669"/>
    <property type="project" value="TreeGrafter"/>
</dbReference>
<dbReference type="HOGENOM" id="CLU_373892_0_0_1"/>
<dbReference type="PANTHER" id="PTHR47432:SF1">
    <property type="entry name" value="CELL WALL ASSEMBLY REGULATOR SMI1"/>
    <property type="match status" value="1"/>
</dbReference>
<dbReference type="PANTHER" id="PTHR47432">
    <property type="entry name" value="CELL WALL ASSEMBLY REGULATOR SMI1"/>
    <property type="match status" value="1"/>
</dbReference>
<dbReference type="Pfam" id="PF09346">
    <property type="entry name" value="SMI1_KNR4"/>
    <property type="match status" value="1"/>
</dbReference>
<dbReference type="AlphaFoldDB" id="A0A081CCE1"/>
<feature type="domain" description="Knr4/Smi1-like" evidence="2">
    <location>
        <begin position="209"/>
        <end position="364"/>
    </location>
</feature>
<protein>
    <recommendedName>
        <fullName evidence="2">Knr4/Smi1-like domain-containing protein</fullName>
    </recommendedName>
</protein>
<dbReference type="GeneID" id="26303338"/>
<dbReference type="SMART" id="SM00860">
    <property type="entry name" value="SMI1_KNR4"/>
    <property type="match status" value="1"/>
</dbReference>
<gene>
    <name evidence="3" type="ORF">PAN0_005c2550</name>
</gene>
<evidence type="ECO:0000259" key="2">
    <source>
        <dbReference type="SMART" id="SM00860"/>
    </source>
</evidence>
<feature type="compositionally biased region" description="Basic and acidic residues" evidence="1">
    <location>
        <begin position="711"/>
        <end position="721"/>
    </location>
</feature>
<dbReference type="InterPro" id="IPR051873">
    <property type="entry name" value="KNR4/SMI1_regulator"/>
</dbReference>
<feature type="region of interest" description="Disordered" evidence="1">
    <location>
        <begin position="564"/>
        <end position="597"/>
    </location>
</feature>
<proteinExistence type="predicted"/>
<dbReference type="Proteomes" id="UP000053758">
    <property type="component" value="Unassembled WGS sequence"/>
</dbReference>
<name>A0A081CCE1_PSEA2</name>
<evidence type="ECO:0000313" key="3">
    <source>
        <dbReference type="EMBL" id="GAK64337.1"/>
    </source>
</evidence>
<dbReference type="InterPro" id="IPR018958">
    <property type="entry name" value="Knr4/Smi1-like_dom"/>
</dbReference>
<keyword evidence="4" id="KW-1185">Reference proteome</keyword>
<feature type="region of interest" description="Disordered" evidence="1">
    <location>
        <begin position="769"/>
        <end position="798"/>
    </location>
</feature>